<accession>A0ABS5BQ87</accession>
<dbReference type="EMBL" id="JAGKQQ010000001">
    <property type="protein sequence ID" value="MBP3955826.1"/>
    <property type="molecule type" value="Genomic_DNA"/>
</dbReference>
<keyword evidence="1" id="KW-0472">Membrane</keyword>
<evidence type="ECO:0000313" key="3">
    <source>
        <dbReference type="Proteomes" id="UP000676565"/>
    </source>
</evidence>
<keyword evidence="3" id="KW-1185">Reference proteome</keyword>
<name>A0ABS5BQ87_9BACT</name>
<feature type="transmembrane region" description="Helical" evidence="1">
    <location>
        <begin position="6"/>
        <end position="23"/>
    </location>
</feature>
<dbReference type="RefSeq" id="WP_210653885.1">
    <property type="nucleotide sequence ID" value="NZ_JAGKQQ010000001.1"/>
</dbReference>
<proteinExistence type="predicted"/>
<sequence>MLVFQLLACNIACLTIAGLYYAYRDVYLHRRKREKLNDRVAYMLWVAANRMA</sequence>
<gene>
    <name evidence="2" type="ORF">J8F10_11075</name>
</gene>
<dbReference type="Proteomes" id="UP000676565">
    <property type="component" value="Unassembled WGS sequence"/>
</dbReference>
<comment type="caution">
    <text evidence="2">The sequence shown here is derived from an EMBL/GenBank/DDBJ whole genome shotgun (WGS) entry which is preliminary data.</text>
</comment>
<evidence type="ECO:0000313" key="2">
    <source>
        <dbReference type="EMBL" id="MBP3955826.1"/>
    </source>
</evidence>
<organism evidence="2 3">
    <name type="scientific">Gemmata palustris</name>
    <dbReference type="NCBI Taxonomy" id="2822762"/>
    <lineage>
        <taxon>Bacteria</taxon>
        <taxon>Pseudomonadati</taxon>
        <taxon>Planctomycetota</taxon>
        <taxon>Planctomycetia</taxon>
        <taxon>Gemmatales</taxon>
        <taxon>Gemmataceae</taxon>
        <taxon>Gemmata</taxon>
    </lineage>
</organism>
<evidence type="ECO:0000256" key="1">
    <source>
        <dbReference type="SAM" id="Phobius"/>
    </source>
</evidence>
<keyword evidence="1" id="KW-1133">Transmembrane helix</keyword>
<reference evidence="2 3" key="1">
    <citation type="submission" date="2021-04" db="EMBL/GenBank/DDBJ databases">
        <authorList>
            <person name="Ivanova A."/>
        </authorList>
    </citation>
    <scope>NUCLEOTIDE SEQUENCE [LARGE SCALE GENOMIC DNA]</scope>
    <source>
        <strain evidence="2 3">G18</strain>
    </source>
</reference>
<protein>
    <submittedName>
        <fullName evidence="2">Uncharacterized protein</fullName>
    </submittedName>
</protein>
<keyword evidence="1" id="KW-0812">Transmembrane</keyword>